<reference evidence="6 7" key="1">
    <citation type="journal article" date="2017" name="Mycologia">
        <title>Bifiguratus adelaidae, gen. et sp. nov., a new member of Mucoromycotina in endophytic and soil-dwelling habitats.</title>
        <authorList>
            <person name="Torres-Cruz T.J."/>
            <person name="Billingsley Tobias T.L."/>
            <person name="Almatruk M."/>
            <person name="Hesse C."/>
            <person name="Kuske C.R."/>
            <person name="Desiro A."/>
            <person name="Benucci G.M."/>
            <person name="Bonito G."/>
            <person name="Stajich J.E."/>
            <person name="Dunlap C."/>
            <person name="Arnold A.E."/>
            <person name="Porras-Alfaro A."/>
        </authorList>
    </citation>
    <scope>NUCLEOTIDE SEQUENCE [LARGE SCALE GENOMIC DNA]</scope>
    <source>
        <strain evidence="6 7">AZ0501</strain>
    </source>
</reference>
<feature type="region of interest" description="Disordered" evidence="4">
    <location>
        <begin position="1"/>
        <end position="65"/>
    </location>
</feature>
<feature type="region of interest" description="Disordered" evidence="4">
    <location>
        <begin position="232"/>
        <end position="258"/>
    </location>
</feature>
<dbReference type="PANTHER" id="PTHR45738:SF5">
    <property type="entry name" value="POLYPHOSPHOINOSITIDE PHOSPHATASE"/>
    <property type="match status" value="1"/>
</dbReference>
<dbReference type="OrthoDB" id="405996at2759"/>
<sequence>MADGFAPQDIVSEADVIPAVSESSYTPEDNQLPPEKEVKAVKTPRPPTTDTSKEDKKNEEPETEKGTRLTLVKFTLYETKARFYIIGADQEERHFRVLKIDRTSQTELVVIEDEVIYSAGQIAELLEMIAYGNPGGVRKVVTAFGIVGFIRFTEGYYISLITRRNPVALLGGHYIYHIDDTTLLNIGPPTRVEKNSYINTFQNVDLTRNFYFSYTYDLTHTLQVNMTRSHLDTGKKDTSDSIPVQSDEGEEKQKTTSTKPFIRHGDPLYFNEMFVWNHFLLKNGFAKIWRGSDWILPIINGFVDQAKISVFGRNIFLTLIARRSRYFAGARFLKRGANDQGYVANDVESEQIVAELSTTSFHTQGHLFGNQRYTSYVQHRGSIPLYWSQETMNMSPKPPIELNVVDPFFSAAALHFDDMFKRYGTPVIVLNLIKQKEKAKRETILGQEFSQAINYLNQFLPENGKIQYIAWDMSRASKSRDQDVIKYLENTAQRALASTSFFHSGSGPQSQQSIPKIGKERRIRGMSIQEGIVRTNCIDCLDRTNAAQFVIGKTALGHQLYALGIIPEPSVSFDSDVVNILTEMYHDHGDTIALQYGGSFLVNRMETYRKIKQWTSHSRDMIETIRRYYSNSFVDAEKQDAINLFLGNYTVENGQPMLWELTTDFHLHNQHPWQRHRRRSYQQWWTTDISEDSNDERVDSDKAEITQDTINAQVALTKQDVEEEAKLARALFEKFWNEYYTPKVFSSFSRLFAYHMNGTMKYWPSPFIVRLHQHQQPSLKALESLPEDEDLEESEKDPGNKYLKRLSITQTDDENEDQDQDKIRYLDRYNNVRFSAPLPSDVTPTYDGAYLPYVQSVNGQGPYNPSLFTPILEVDERLFSAYVSIPARALRDRISREDGIYTNSQPMRNRFHGYATYLETGVFPTKDEKKFNNA</sequence>
<keyword evidence="7" id="KW-1185">Reference proteome</keyword>
<dbReference type="PROSITE" id="PS50275">
    <property type="entry name" value="SAC"/>
    <property type="match status" value="1"/>
</dbReference>
<dbReference type="PANTHER" id="PTHR45738">
    <property type="entry name" value="POLYPHOSPHOINOSITIDE PHOSPHATASE"/>
    <property type="match status" value="1"/>
</dbReference>
<accession>A0A261Y3V1</accession>
<protein>
    <recommendedName>
        <fullName evidence="5">SAC domain-containing protein</fullName>
    </recommendedName>
</protein>
<dbReference type="Pfam" id="PF02383">
    <property type="entry name" value="Syja_N"/>
    <property type="match status" value="1"/>
</dbReference>
<feature type="region of interest" description="Disordered" evidence="4">
    <location>
        <begin position="783"/>
        <end position="820"/>
    </location>
</feature>
<evidence type="ECO:0000256" key="1">
    <source>
        <dbReference type="ARBA" id="ARBA00004308"/>
    </source>
</evidence>
<name>A0A261Y3V1_9FUNG</name>
<dbReference type="EMBL" id="MVBO01000017">
    <property type="protein sequence ID" value="OZJ05306.1"/>
    <property type="molecule type" value="Genomic_DNA"/>
</dbReference>
<evidence type="ECO:0000259" key="5">
    <source>
        <dbReference type="PROSITE" id="PS50275"/>
    </source>
</evidence>
<evidence type="ECO:0000313" key="6">
    <source>
        <dbReference type="EMBL" id="OZJ05306.1"/>
    </source>
</evidence>
<keyword evidence="3" id="KW-0472">Membrane</keyword>
<feature type="domain" description="SAC" evidence="5">
    <location>
        <begin position="201"/>
        <end position="598"/>
    </location>
</feature>
<dbReference type="GO" id="GO:0046856">
    <property type="term" value="P:phosphatidylinositol dephosphorylation"/>
    <property type="evidence" value="ECO:0007669"/>
    <property type="project" value="InterPro"/>
</dbReference>
<feature type="compositionally biased region" description="Basic and acidic residues" evidence="4">
    <location>
        <begin position="51"/>
        <end position="65"/>
    </location>
</feature>
<gene>
    <name evidence="6" type="ORF">BZG36_01584</name>
</gene>
<dbReference type="GO" id="GO:0043813">
    <property type="term" value="F:phosphatidylinositol-3,5-bisphosphate 5-phosphatase activity"/>
    <property type="evidence" value="ECO:0007669"/>
    <property type="project" value="InterPro"/>
</dbReference>
<dbReference type="AlphaFoldDB" id="A0A261Y3V1"/>
<comment type="caution">
    <text evidence="6">The sequence shown here is derived from an EMBL/GenBank/DDBJ whole genome shotgun (WGS) entry which is preliminary data.</text>
</comment>
<dbReference type="Proteomes" id="UP000242875">
    <property type="component" value="Unassembled WGS sequence"/>
</dbReference>
<evidence type="ECO:0000256" key="4">
    <source>
        <dbReference type="SAM" id="MobiDB-lite"/>
    </source>
</evidence>
<dbReference type="InterPro" id="IPR043573">
    <property type="entry name" value="Fig4-like"/>
</dbReference>
<comment type="subcellular location">
    <subcellularLocation>
        <location evidence="1">Endomembrane system</location>
    </subcellularLocation>
</comment>
<keyword evidence="2" id="KW-0378">Hydrolase</keyword>
<organism evidence="6 7">
    <name type="scientific">Bifiguratus adelaidae</name>
    <dbReference type="NCBI Taxonomy" id="1938954"/>
    <lineage>
        <taxon>Eukaryota</taxon>
        <taxon>Fungi</taxon>
        <taxon>Fungi incertae sedis</taxon>
        <taxon>Mucoromycota</taxon>
        <taxon>Mucoromycotina</taxon>
        <taxon>Endogonomycetes</taxon>
        <taxon>Endogonales</taxon>
        <taxon>Endogonales incertae sedis</taxon>
        <taxon>Bifiguratus</taxon>
    </lineage>
</organism>
<evidence type="ECO:0000313" key="7">
    <source>
        <dbReference type="Proteomes" id="UP000242875"/>
    </source>
</evidence>
<proteinExistence type="predicted"/>
<dbReference type="InterPro" id="IPR002013">
    <property type="entry name" value="SAC_dom"/>
</dbReference>
<evidence type="ECO:0000256" key="2">
    <source>
        <dbReference type="ARBA" id="ARBA00022801"/>
    </source>
</evidence>
<dbReference type="GO" id="GO:0012505">
    <property type="term" value="C:endomembrane system"/>
    <property type="evidence" value="ECO:0007669"/>
    <property type="project" value="UniProtKB-SubCell"/>
</dbReference>
<evidence type="ECO:0000256" key="3">
    <source>
        <dbReference type="ARBA" id="ARBA00023136"/>
    </source>
</evidence>
<feature type="compositionally biased region" description="Acidic residues" evidence="4">
    <location>
        <begin position="785"/>
        <end position="795"/>
    </location>
</feature>